<evidence type="ECO:0000313" key="2">
    <source>
        <dbReference type="EMBL" id="AFZ49930.1"/>
    </source>
</evidence>
<organism evidence="2 3">
    <name type="scientific">Dactylococcopsis salina (strain PCC 8305)</name>
    <name type="common">Myxobactron salinum</name>
    <dbReference type="NCBI Taxonomy" id="13035"/>
    <lineage>
        <taxon>Bacteria</taxon>
        <taxon>Bacillati</taxon>
        <taxon>Cyanobacteriota</taxon>
        <taxon>Cyanophyceae</taxon>
        <taxon>Nodosilineales</taxon>
        <taxon>Cymatolegaceae</taxon>
        <taxon>Dactylococcopsis</taxon>
    </lineage>
</organism>
<sequence>MVTASAEPTVRQISPKQLLNMARPPKLIDVRTGLEYMTGHAPQAVNLSLFRLSFGMIRGLRRLLLPKWFRELPKDEPVAVICLTSHRSPIAAKQLLKAGFTKVYNITGGMMEWQQKGLPTSK</sequence>
<gene>
    <name evidence="2" type="ORF">Dacsa_1233</name>
</gene>
<evidence type="ECO:0000259" key="1">
    <source>
        <dbReference type="PROSITE" id="PS50206"/>
    </source>
</evidence>
<dbReference type="InterPro" id="IPR052367">
    <property type="entry name" value="Thiosulfate_ST/Rhodanese-like"/>
</dbReference>
<dbReference type="Gene3D" id="3.40.250.10">
    <property type="entry name" value="Rhodanese-like domain"/>
    <property type="match status" value="1"/>
</dbReference>
<dbReference type="HOGENOM" id="CLU_089574_6_1_3"/>
<name>K9YUA3_DACS8</name>
<feature type="domain" description="Rhodanese" evidence="1">
    <location>
        <begin position="21"/>
        <end position="122"/>
    </location>
</feature>
<dbReference type="PROSITE" id="PS50206">
    <property type="entry name" value="RHODANESE_3"/>
    <property type="match status" value="1"/>
</dbReference>
<dbReference type="SUPFAM" id="SSF52821">
    <property type="entry name" value="Rhodanese/Cell cycle control phosphatase"/>
    <property type="match status" value="1"/>
</dbReference>
<protein>
    <submittedName>
        <fullName evidence="2">Rhodanese-related sulfurtransferase</fullName>
    </submittedName>
</protein>
<dbReference type="GO" id="GO:0016740">
    <property type="term" value="F:transferase activity"/>
    <property type="evidence" value="ECO:0007669"/>
    <property type="project" value="UniProtKB-KW"/>
</dbReference>
<dbReference type="KEGG" id="dsl:Dacsa_1233"/>
<dbReference type="InterPro" id="IPR036873">
    <property type="entry name" value="Rhodanese-like_dom_sf"/>
</dbReference>
<dbReference type="STRING" id="13035.Dacsa_1233"/>
<dbReference type="SMART" id="SM00450">
    <property type="entry name" value="RHOD"/>
    <property type="match status" value="1"/>
</dbReference>
<dbReference type="AlphaFoldDB" id="K9YUA3"/>
<dbReference type="Pfam" id="PF00581">
    <property type="entry name" value="Rhodanese"/>
    <property type="match status" value="1"/>
</dbReference>
<dbReference type="RefSeq" id="WP_015228939.1">
    <property type="nucleotide sequence ID" value="NC_019780.1"/>
</dbReference>
<proteinExistence type="predicted"/>
<dbReference type="PANTHER" id="PTHR45431:SF3">
    <property type="entry name" value="RHODANESE-LIKE DOMAIN-CONTAINING PROTEIN 15, CHLOROPLASTIC"/>
    <property type="match status" value="1"/>
</dbReference>
<evidence type="ECO:0000313" key="3">
    <source>
        <dbReference type="Proteomes" id="UP000010482"/>
    </source>
</evidence>
<dbReference type="OrthoDB" id="9792975at2"/>
<dbReference type="PANTHER" id="PTHR45431">
    <property type="entry name" value="RHODANESE-LIKE DOMAIN-CONTAINING PROTEIN 15, CHLOROPLASTIC"/>
    <property type="match status" value="1"/>
</dbReference>
<dbReference type="CDD" id="cd00158">
    <property type="entry name" value="RHOD"/>
    <property type="match status" value="1"/>
</dbReference>
<dbReference type="InterPro" id="IPR001763">
    <property type="entry name" value="Rhodanese-like_dom"/>
</dbReference>
<dbReference type="eggNOG" id="COG0607">
    <property type="taxonomic scope" value="Bacteria"/>
</dbReference>
<keyword evidence="3" id="KW-1185">Reference proteome</keyword>
<accession>K9YUA3</accession>
<dbReference type="Proteomes" id="UP000010482">
    <property type="component" value="Chromosome"/>
</dbReference>
<reference evidence="2" key="1">
    <citation type="submission" date="2012-04" db="EMBL/GenBank/DDBJ databases">
        <title>Finished genome of Dactylococcopsis salina PCC 8305.</title>
        <authorList>
            <consortium name="US DOE Joint Genome Institute"/>
            <person name="Gugger M."/>
            <person name="Coursin T."/>
            <person name="Rippka R."/>
            <person name="Tandeau De Marsac N."/>
            <person name="Huntemann M."/>
            <person name="Wei C.-L."/>
            <person name="Han J."/>
            <person name="Detter J.C."/>
            <person name="Han C."/>
            <person name="Tapia R."/>
            <person name="Daligault H."/>
            <person name="Chen A."/>
            <person name="Krypides N."/>
            <person name="Mavromatis K."/>
            <person name="Markowitz V."/>
            <person name="Szeto E."/>
            <person name="Ivanova N."/>
            <person name="Ovchinnikova G."/>
            <person name="Pagani I."/>
            <person name="Pati A."/>
            <person name="Goodwin L."/>
            <person name="Peters L."/>
            <person name="Pitluck S."/>
            <person name="Woyke T."/>
            <person name="Kerfeld C."/>
        </authorList>
    </citation>
    <scope>NUCLEOTIDE SEQUENCE [LARGE SCALE GENOMIC DNA]</scope>
    <source>
        <strain evidence="2">PCC 8305</strain>
    </source>
</reference>
<dbReference type="EMBL" id="CP003944">
    <property type="protein sequence ID" value="AFZ49930.1"/>
    <property type="molecule type" value="Genomic_DNA"/>
</dbReference>